<feature type="transmembrane region" description="Helical" evidence="7">
    <location>
        <begin position="121"/>
        <end position="141"/>
    </location>
</feature>
<evidence type="ECO:0000256" key="3">
    <source>
        <dbReference type="ARBA" id="ARBA00022475"/>
    </source>
</evidence>
<feature type="transmembrane region" description="Helical" evidence="7">
    <location>
        <begin position="21"/>
        <end position="45"/>
    </location>
</feature>
<dbReference type="InterPro" id="IPR035906">
    <property type="entry name" value="MetI-like_sf"/>
</dbReference>
<evidence type="ECO:0000313" key="10">
    <source>
        <dbReference type="Proteomes" id="UP000569951"/>
    </source>
</evidence>
<dbReference type="AlphaFoldDB" id="A0A841HYW7"/>
<keyword evidence="2 7" id="KW-0813">Transport</keyword>
<comment type="similarity">
    <text evidence="7">Belongs to the binding-protein-dependent transport system permease family.</text>
</comment>
<protein>
    <submittedName>
        <fullName evidence="9">Putative chitobiose transport system permease protein</fullName>
    </submittedName>
</protein>
<feature type="transmembrane region" description="Helical" evidence="7">
    <location>
        <begin position="247"/>
        <end position="266"/>
    </location>
</feature>
<dbReference type="EMBL" id="JACHHG010000004">
    <property type="protein sequence ID" value="MBB6097864.1"/>
    <property type="molecule type" value="Genomic_DNA"/>
</dbReference>
<organism evidence="9 10">
    <name type="scientific">Deinobacterium chartae</name>
    <dbReference type="NCBI Taxonomy" id="521158"/>
    <lineage>
        <taxon>Bacteria</taxon>
        <taxon>Thermotogati</taxon>
        <taxon>Deinococcota</taxon>
        <taxon>Deinococci</taxon>
        <taxon>Deinococcales</taxon>
        <taxon>Deinococcaceae</taxon>
        <taxon>Deinobacterium</taxon>
    </lineage>
</organism>
<evidence type="ECO:0000313" key="9">
    <source>
        <dbReference type="EMBL" id="MBB6097864.1"/>
    </source>
</evidence>
<feature type="transmembrane region" description="Helical" evidence="7">
    <location>
        <begin position="91"/>
        <end position="109"/>
    </location>
</feature>
<feature type="transmembrane region" description="Helical" evidence="7">
    <location>
        <begin position="278"/>
        <end position="298"/>
    </location>
</feature>
<dbReference type="PANTHER" id="PTHR30193">
    <property type="entry name" value="ABC TRANSPORTER PERMEASE PROTEIN"/>
    <property type="match status" value="1"/>
</dbReference>
<dbReference type="GO" id="GO:0005886">
    <property type="term" value="C:plasma membrane"/>
    <property type="evidence" value="ECO:0007669"/>
    <property type="project" value="UniProtKB-SubCell"/>
</dbReference>
<accession>A0A841HYW7</accession>
<reference evidence="9 10" key="1">
    <citation type="submission" date="2020-08" db="EMBL/GenBank/DDBJ databases">
        <title>Genomic Encyclopedia of Type Strains, Phase IV (KMG-IV): sequencing the most valuable type-strain genomes for metagenomic binning, comparative biology and taxonomic classification.</title>
        <authorList>
            <person name="Goeker M."/>
        </authorList>
    </citation>
    <scope>NUCLEOTIDE SEQUENCE [LARGE SCALE GENOMIC DNA]</scope>
    <source>
        <strain evidence="9 10">DSM 21458</strain>
    </source>
</reference>
<proteinExistence type="inferred from homology"/>
<keyword evidence="5 7" id="KW-1133">Transmembrane helix</keyword>
<evidence type="ECO:0000256" key="1">
    <source>
        <dbReference type="ARBA" id="ARBA00004651"/>
    </source>
</evidence>
<dbReference type="Proteomes" id="UP000569951">
    <property type="component" value="Unassembled WGS sequence"/>
</dbReference>
<keyword evidence="4 7" id="KW-0812">Transmembrane</keyword>
<evidence type="ECO:0000256" key="7">
    <source>
        <dbReference type="RuleBase" id="RU363032"/>
    </source>
</evidence>
<dbReference type="CDD" id="cd06261">
    <property type="entry name" value="TM_PBP2"/>
    <property type="match status" value="1"/>
</dbReference>
<sequence length="307" mass="34608">MSTRTHHPAKKATSSGQRRNNARTLLIAYAFLLPFLALMALYHFYPMIFGTYLAFTEYNVISPPQWVGLKNFEELMRDRDFWTGVMNSVKYILVVPVIQLVAIGLAMLVNRQLPGIALFRTAYYVPVVTSFAVVGLMWQWMYQQYGPVNFMLTSLGLMHEPKSLLNNPALALVAVMFVTLWKGIGYYMVLYLAGLQSIPRDLEEAAVIDGASRWQVFWHVTLPALRPTILVCSLLSTISAIKVFEEIYVMTMGGPAGSTYTALFYVFEKAFKDFRYGYAAAAGLVVAVISLIFGWINFRLTRGGRNS</sequence>
<evidence type="ECO:0000256" key="2">
    <source>
        <dbReference type="ARBA" id="ARBA00022448"/>
    </source>
</evidence>
<evidence type="ECO:0000256" key="5">
    <source>
        <dbReference type="ARBA" id="ARBA00022989"/>
    </source>
</evidence>
<comment type="caution">
    <text evidence="9">The sequence shown here is derived from an EMBL/GenBank/DDBJ whole genome shotgun (WGS) entry which is preliminary data.</text>
</comment>
<dbReference type="Gene3D" id="1.10.3720.10">
    <property type="entry name" value="MetI-like"/>
    <property type="match status" value="1"/>
</dbReference>
<keyword evidence="6 7" id="KW-0472">Membrane</keyword>
<evidence type="ECO:0000256" key="4">
    <source>
        <dbReference type="ARBA" id="ARBA00022692"/>
    </source>
</evidence>
<feature type="transmembrane region" description="Helical" evidence="7">
    <location>
        <begin position="169"/>
        <end position="195"/>
    </location>
</feature>
<name>A0A841HYW7_9DEIO</name>
<dbReference type="InterPro" id="IPR051393">
    <property type="entry name" value="ABC_transporter_permease"/>
</dbReference>
<feature type="domain" description="ABC transmembrane type-1" evidence="8">
    <location>
        <begin position="85"/>
        <end position="297"/>
    </location>
</feature>
<evidence type="ECO:0000256" key="6">
    <source>
        <dbReference type="ARBA" id="ARBA00023136"/>
    </source>
</evidence>
<dbReference type="Pfam" id="PF00528">
    <property type="entry name" value="BPD_transp_1"/>
    <property type="match status" value="1"/>
</dbReference>
<keyword evidence="3" id="KW-1003">Cell membrane</keyword>
<dbReference type="SUPFAM" id="SSF161098">
    <property type="entry name" value="MetI-like"/>
    <property type="match status" value="1"/>
</dbReference>
<keyword evidence="10" id="KW-1185">Reference proteome</keyword>
<dbReference type="RefSeq" id="WP_183985728.1">
    <property type="nucleotide sequence ID" value="NZ_JACHHG010000004.1"/>
</dbReference>
<feature type="transmembrane region" description="Helical" evidence="7">
    <location>
        <begin position="216"/>
        <end position="241"/>
    </location>
</feature>
<comment type="subcellular location">
    <subcellularLocation>
        <location evidence="1 7">Cell membrane</location>
        <topology evidence="1 7">Multi-pass membrane protein</topology>
    </subcellularLocation>
</comment>
<evidence type="ECO:0000259" key="8">
    <source>
        <dbReference type="PROSITE" id="PS50928"/>
    </source>
</evidence>
<dbReference type="GO" id="GO:0055085">
    <property type="term" value="P:transmembrane transport"/>
    <property type="evidence" value="ECO:0007669"/>
    <property type="project" value="InterPro"/>
</dbReference>
<dbReference type="InterPro" id="IPR000515">
    <property type="entry name" value="MetI-like"/>
</dbReference>
<gene>
    <name evidence="9" type="ORF">HNR42_001287</name>
</gene>
<dbReference type="PANTHER" id="PTHR30193:SF44">
    <property type="entry name" value="LACTOSE TRANSPORT SYSTEM PERMEASE PROTEIN LACF"/>
    <property type="match status" value="1"/>
</dbReference>
<dbReference type="PROSITE" id="PS50928">
    <property type="entry name" value="ABC_TM1"/>
    <property type="match status" value="1"/>
</dbReference>